<dbReference type="KEGG" id="mrub:DEO27_006065"/>
<feature type="transmembrane region" description="Helical" evidence="8">
    <location>
        <begin position="600"/>
        <end position="623"/>
    </location>
</feature>
<evidence type="ECO:0000256" key="1">
    <source>
        <dbReference type="ARBA" id="ARBA00004651"/>
    </source>
</evidence>
<keyword evidence="7" id="KW-0175">Coiled coil</keyword>
<evidence type="ECO:0000256" key="3">
    <source>
        <dbReference type="ARBA" id="ARBA00022475"/>
    </source>
</evidence>
<feature type="transmembrane region" description="Helical" evidence="8">
    <location>
        <begin position="401"/>
        <end position="422"/>
    </location>
</feature>
<feature type="transmembrane region" description="Helical" evidence="8">
    <location>
        <begin position="434"/>
        <end position="463"/>
    </location>
</feature>
<dbReference type="AlphaFoldDB" id="A0A5C1ICI2"/>
<reference evidence="11" key="1">
    <citation type="submission" date="2019-08" db="EMBL/GenBank/DDBJ databases">
        <title>Comparative genome analysis confer to the adaptation heavy metal polluted environment.</title>
        <authorList>
            <person name="Li Y."/>
        </authorList>
    </citation>
    <scope>NUCLEOTIDE SEQUENCE [LARGE SCALE GENOMIC DNA]</scope>
    <source>
        <strain evidence="11">P1</strain>
    </source>
</reference>
<dbReference type="InterPro" id="IPR010920">
    <property type="entry name" value="LSM_dom_sf"/>
</dbReference>
<evidence type="ECO:0000259" key="9">
    <source>
        <dbReference type="Pfam" id="PF00924"/>
    </source>
</evidence>
<name>A0A5C1ICI2_9SPHI</name>
<evidence type="ECO:0000313" key="11">
    <source>
        <dbReference type="EMBL" id="QEM14371.1"/>
    </source>
</evidence>
<keyword evidence="5 8" id="KW-1133">Transmembrane helix</keyword>
<dbReference type="Pfam" id="PF21082">
    <property type="entry name" value="MS_channel_3rd"/>
    <property type="match status" value="1"/>
</dbReference>
<feature type="transmembrane region" description="Helical" evidence="8">
    <location>
        <begin position="290"/>
        <end position="310"/>
    </location>
</feature>
<dbReference type="SUPFAM" id="SSF50182">
    <property type="entry name" value="Sm-like ribonucleoproteins"/>
    <property type="match status" value="1"/>
</dbReference>
<dbReference type="PANTHER" id="PTHR30347">
    <property type="entry name" value="POTASSIUM CHANNEL RELATED"/>
    <property type="match status" value="1"/>
</dbReference>
<protein>
    <submittedName>
        <fullName evidence="11">Mechanosensitive ion channel</fullName>
    </submittedName>
</protein>
<feature type="transmembrane region" description="Helical" evidence="8">
    <location>
        <begin position="573"/>
        <end position="594"/>
    </location>
</feature>
<accession>A0A5C1ICI2</accession>
<comment type="subcellular location">
    <subcellularLocation>
        <location evidence="1">Cell membrane</location>
        <topology evidence="1">Multi-pass membrane protein</topology>
    </subcellularLocation>
</comment>
<feature type="transmembrane region" description="Helical" evidence="8">
    <location>
        <begin position="371"/>
        <end position="389"/>
    </location>
</feature>
<evidence type="ECO:0000256" key="5">
    <source>
        <dbReference type="ARBA" id="ARBA00022989"/>
    </source>
</evidence>
<gene>
    <name evidence="11" type="ORF">DEO27_006065</name>
</gene>
<dbReference type="SUPFAM" id="SSF82689">
    <property type="entry name" value="Mechanosensitive channel protein MscS (YggB), C-terminal domain"/>
    <property type="match status" value="1"/>
</dbReference>
<keyword evidence="12" id="KW-1185">Reference proteome</keyword>
<dbReference type="PANTHER" id="PTHR30347:SF1">
    <property type="entry name" value="MECHANOSENSITIVE CHANNEL MSCK"/>
    <property type="match status" value="1"/>
</dbReference>
<dbReference type="InterPro" id="IPR049278">
    <property type="entry name" value="MS_channel_C"/>
</dbReference>
<evidence type="ECO:0000256" key="6">
    <source>
        <dbReference type="ARBA" id="ARBA00023136"/>
    </source>
</evidence>
<feature type="transmembrane region" description="Helical" evidence="8">
    <location>
        <begin position="346"/>
        <end position="365"/>
    </location>
</feature>
<dbReference type="Gene3D" id="2.30.30.60">
    <property type="match status" value="1"/>
</dbReference>
<organism evidence="11 12">
    <name type="scientific">Mucilaginibacter rubeus</name>
    <dbReference type="NCBI Taxonomy" id="2027860"/>
    <lineage>
        <taxon>Bacteria</taxon>
        <taxon>Pseudomonadati</taxon>
        <taxon>Bacteroidota</taxon>
        <taxon>Sphingobacteriia</taxon>
        <taxon>Sphingobacteriales</taxon>
        <taxon>Sphingobacteriaceae</taxon>
        <taxon>Mucilaginibacter</taxon>
    </lineage>
</organism>
<feature type="domain" description="Mechanosensitive ion channel MscS C-terminal" evidence="10">
    <location>
        <begin position="691"/>
        <end position="774"/>
    </location>
</feature>
<evidence type="ECO:0000256" key="7">
    <source>
        <dbReference type="SAM" id="Coils"/>
    </source>
</evidence>
<dbReference type="GO" id="GO:0008381">
    <property type="term" value="F:mechanosensitive monoatomic ion channel activity"/>
    <property type="evidence" value="ECO:0007669"/>
    <property type="project" value="UniProtKB-ARBA"/>
</dbReference>
<keyword evidence="3" id="KW-1003">Cell membrane</keyword>
<keyword evidence="4 8" id="KW-0812">Transmembrane</keyword>
<proteinExistence type="inferred from homology"/>
<feature type="transmembrane region" description="Helical" evidence="8">
    <location>
        <begin position="484"/>
        <end position="504"/>
    </location>
</feature>
<comment type="similarity">
    <text evidence="2">Belongs to the MscS (TC 1.A.23) family.</text>
</comment>
<dbReference type="Gene3D" id="1.10.287.1260">
    <property type="match status" value="1"/>
</dbReference>
<feature type="transmembrane region" description="Helical" evidence="8">
    <location>
        <begin position="316"/>
        <end position="334"/>
    </location>
</feature>
<feature type="domain" description="Mechanosensitive ion channel MscS" evidence="9">
    <location>
        <begin position="617"/>
        <end position="683"/>
    </location>
</feature>
<evidence type="ECO:0000256" key="4">
    <source>
        <dbReference type="ARBA" id="ARBA00022692"/>
    </source>
</evidence>
<evidence type="ECO:0000313" key="12">
    <source>
        <dbReference type="Proteomes" id="UP000251402"/>
    </source>
</evidence>
<dbReference type="InterPro" id="IPR011014">
    <property type="entry name" value="MscS_channel_TM-2"/>
</dbReference>
<evidence type="ECO:0000256" key="2">
    <source>
        <dbReference type="ARBA" id="ARBA00008017"/>
    </source>
</evidence>
<dbReference type="Pfam" id="PF00924">
    <property type="entry name" value="MS_channel_2nd"/>
    <property type="match status" value="1"/>
</dbReference>
<evidence type="ECO:0000256" key="8">
    <source>
        <dbReference type="SAM" id="Phobius"/>
    </source>
</evidence>
<feature type="transmembrane region" description="Helical" evidence="8">
    <location>
        <begin position="252"/>
        <end position="269"/>
    </location>
</feature>
<keyword evidence="6 8" id="KW-0472">Membrane</keyword>
<feature type="transmembrane region" description="Helical" evidence="8">
    <location>
        <begin position="524"/>
        <end position="552"/>
    </location>
</feature>
<evidence type="ECO:0000259" key="10">
    <source>
        <dbReference type="Pfam" id="PF21082"/>
    </source>
</evidence>
<dbReference type="InterPro" id="IPR023408">
    <property type="entry name" value="MscS_beta-dom_sf"/>
</dbReference>
<sequence length="803" mass="90265">MEVVDSIQKDYASKVKRLGQAITQRSIVKFNVEKTAIKQDELIEDIKKLTLRAQVFIKAGIDTVGINSELEQVEATIKVVGDGVFTNKGTAQTYRNLTATSKILSELLNRANARKDLIDKYEKNLVQFRYKIDSLSADTSLYKFPKDSLLAHEYVQKINMVANEINPADTALTYAINNVHKLQKIVNLVAIKLRTQLEEVDNYQEDLSANMFSREFANLGADVGYARPFSQIFHFSYIKAKLNFIFYTRNNPGRIFLILLMITASTIFLQTLQKMIGYKDNAADDAQRLLVLRYPVISAIIMVLNLGQFIFSDPPFIFNCLFWITPTICLTIVFRQFITRHWMMIWLTFVVLFAITCFDNLILQASRVERWAMLILALAGFIVSILVLIKGRKDELREKLILYFIGLAAFLELASLVANIFGRYNLSKTLLISGYLNVVIGILFLWTIRLINQGLCIASNVYTKQDKKLFYINFDRVGEKAPPLLYILLVLGWFVLFGHNFYVFKEISDPLNDFFFNERTLGNYTFTVNNILVFFLILAASIVVSKIVSYFASESNTDPVNTGNVRKAGLGSWLLLIRVAIMSTGLFLALAASGFPIQQITVIVGALGLGIGLGLQTLVNNLVSGLIIAFEKPVNVGDIVEIGGQGGTMKSIGFRSSIISKWDGPDMVIPNGDLLNAHLINWTLAGSKRQIEIIVGVAYGTDLQKPQQIIAGLLAENKRIHEHPKPAVLFQNFNNSSIDIKTIFWVRDYKDGAAVKSEVIAAIDVAFKNEGIVIPFPQQELYIHQPPADEAVDRSTNKKEHKK</sequence>
<dbReference type="InterPro" id="IPR011066">
    <property type="entry name" value="MscS_channel_C_sf"/>
</dbReference>
<dbReference type="InterPro" id="IPR006685">
    <property type="entry name" value="MscS_channel_2nd"/>
</dbReference>
<dbReference type="GO" id="GO:0005886">
    <property type="term" value="C:plasma membrane"/>
    <property type="evidence" value="ECO:0007669"/>
    <property type="project" value="UniProtKB-SubCell"/>
</dbReference>
<dbReference type="EMBL" id="CP043450">
    <property type="protein sequence ID" value="QEM14371.1"/>
    <property type="molecule type" value="Genomic_DNA"/>
</dbReference>
<feature type="coiled-coil region" evidence="7">
    <location>
        <begin position="104"/>
        <end position="138"/>
    </location>
</feature>
<dbReference type="Proteomes" id="UP000251402">
    <property type="component" value="Chromosome"/>
</dbReference>
<dbReference type="SUPFAM" id="SSF82861">
    <property type="entry name" value="Mechanosensitive channel protein MscS (YggB), transmembrane region"/>
    <property type="match status" value="1"/>
</dbReference>
<dbReference type="Gene3D" id="3.30.70.100">
    <property type="match status" value="1"/>
</dbReference>
<dbReference type="OrthoDB" id="9809206at2"/>
<dbReference type="InterPro" id="IPR052702">
    <property type="entry name" value="MscS-like_channel"/>
</dbReference>